<proteinExistence type="predicted"/>
<name>A0A6A6HNG0_VIRVR</name>
<keyword evidence="2" id="KW-1185">Reference proteome</keyword>
<accession>A0A6A6HNG0</accession>
<gene>
    <name evidence="1" type="ORF">EV356DRAFT_106909</name>
</gene>
<reference evidence="1" key="1">
    <citation type="journal article" date="2020" name="Stud. Mycol.">
        <title>101 Dothideomycetes genomes: a test case for predicting lifestyles and emergence of pathogens.</title>
        <authorList>
            <person name="Haridas S."/>
            <person name="Albert R."/>
            <person name="Binder M."/>
            <person name="Bloem J."/>
            <person name="Labutti K."/>
            <person name="Salamov A."/>
            <person name="Andreopoulos B."/>
            <person name="Baker S."/>
            <person name="Barry K."/>
            <person name="Bills G."/>
            <person name="Bluhm B."/>
            <person name="Cannon C."/>
            <person name="Castanera R."/>
            <person name="Culley D."/>
            <person name="Daum C."/>
            <person name="Ezra D."/>
            <person name="Gonzalez J."/>
            <person name="Henrissat B."/>
            <person name="Kuo A."/>
            <person name="Liang C."/>
            <person name="Lipzen A."/>
            <person name="Lutzoni F."/>
            <person name="Magnuson J."/>
            <person name="Mondo S."/>
            <person name="Nolan M."/>
            <person name="Ohm R."/>
            <person name="Pangilinan J."/>
            <person name="Park H.-J."/>
            <person name="Ramirez L."/>
            <person name="Alfaro M."/>
            <person name="Sun H."/>
            <person name="Tritt A."/>
            <person name="Yoshinaga Y."/>
            <person name="Zwiers L.-H."/>
            <person name="Turgeon B."/>
            <person name="Goodwin S."/>
            <person name="Spatafora J."/>
            <person name="Crous P."/>
            <person name="Grigoriev I."/>
        </authorList>
    </citation>
    <scope>NUCLEOTIDE SEQUENCE</scope>
    <source>
        <strain evidence="1">Tuck. ex Michener</strain>
    </source>
</reference>
<dbReference type="Proteomes" id="UP000800092">
    <property type="component" value="Unassembled WGS sequence"/>
</dbReference>
<dbReference type="EMBL" id="ML991772">
    <property type="protein sequence ID" value="KAF2239664.1"/>
    <property type="molecule type" value="Genomic_DNA"/>
</dbReference>
<evidence type="ECO:0000313" key="1">
    <source>
        <dbReference type="EMBL" id="KAF2239664.1"/>
    </source>
</evidence>
<dbReference type="AlphaFoldDB" id="A0A6A6HNG0"/>
<sequence>MGNASACVASVRSGRRVCCSPSLICCAYPPPVIEVCCLAVVPPAWVPPKKIPNGWRCGGDDGSLVATRRRGGQFQNSCPWPVYWSCWDVKSGSIAAGGGRLCDRLQLLAHACSQRRLAIVTTHGDRYLANRWALEIPWRWLAFSVRDVGMARFCTDVHPRVVHADLQARRCTTVA</sequence>
<protein>
    <submittedName>
        <fullName evidence="1">Uncharacterized protein</fullName>
    </submittedName>
</protein>
<evidence type="ECO:0000313" key="2">
    <source>
        <dbReference type="Proteomes" id="UP000800092"/>
    </source>
</evidence>
<organism evidence="1 2">
    <name type="scientific">Viridothelium virens</name>
    <name type="common">Speckled blister lichen</name>
    <name type="synonym">Trypethelium virens</name>
    <dbReference type="NCBI Taxonomy" id="1048519"/>
    <lineage>
        <taxon>Eukaryota</taxon>
        <taxon>Fungi</taxon>
        <taxon>Dikarya</taxon>
        <taxon>Ascomycota</taxon>
        <taxon>Pezizomycotina</taxon>
        <taxon>Dothideomycetes</taxon>
        <taxon>Dothideomycetes incertae sedis</taxon>
        <taxon>Trypetheliales</taxon>
        <taxon>Trypetheliaceae</taxon>
        <taxon>Viridothelium</taxon>
    </lineage>
</organism>